<keyword evidence="3" id="KW-1185">Reference proteome</keyword>
<keyword evidence="1" id="KW-0472">Membrane</keyword>
<keyword evidence="1" id="KW-1133">Transmembrane helix</keyword>
<evidence type="ECO:0000313" key="2">
    <source>
        <dbReference type="EMBL" id="MEQ4486313.1"/>
    </source>
</evidence>
<sequence>MNRVKPWVNWFWVWINKLVSAGFGWLITKLSKKRTEPSPGPVEPSVSVEVEGDSFNSLFAVSAPDSGVTVDGQVWGRIQSALPSDYVLPHPDTIKVFEPMSADHYASLFGNRSPAPGVFVDQEVWQRIVASLNLRYVIPDPETIRLLNKETAHPAKPRKGEDDAQ</sequence>
<feature type="transmembrane region" description="Helical" evidence="1">
    <location>
        <begin position="6"/>
        <end position="27"/>
    </location>
</feature>
<reference evidence="2 3" key="1">
    <citation type="journal article" date="2023" name="Genome Announc.">
        <title>Pan-Genome Analyses of the Genus Cohnella and Proposal of the Novel Species Cohnella silvisoli sp. nov., Isolated from Forest Soil.</title>
        <authorList>
            <person name="Wang C."/>
            <person name="Mao L."/>
            <person name="Bao G."/>
            <person name="Zhu H."/>
        </authorList>
    </citation>
    <scope>NUCLEOTIDE SEQUENCE [LARGE SCALE GENOMIC DNA]</scope>
    <source>
        <strain evidence="2 3">NL03-T5-1</strain>
    </source>
</reference>
<protein>
    <submittedName>
        <fullName evidence="2">Uncharacterized protein</fullName>
    </submittedName>
</protein>
<gene>
    <name evidence="2" type="ORF">QJS35_28415</name>
</gene>
<dbReference type="Proteomes" id="UP001493487">
    <property type="component" value="Unassembled WGS sequence"/>
</dbReference>
<accession>A0ABV1L1V7</accession>
<organism evidence="2 3">
    <name type="scientific">Cohnella silvisoli</name>
    <dbReference type="NCBI Taxonomy" id="2873699"/>
    <lineage>
        <taxon>Bacteria</taxon>
        <taxon>Bacillati</taxon>
        <taxon>Bacillota</taxon>
        <taxon>Bacilli</taxon>
        <taxon>Bacillales</taxon>
        <taxon>Paenibacillaceae</taxon>
        <taxon>Cohnella</taxon>
    </lineage>
</organism>
<comment type="caution">
    <text evidence="2">The sequence shown here is derived from an EMBL/GenBank/DDBJ whole genome shotgun (WGS) entry which is preliminary data.</text>
</comment>
<dbReference type="RefSeq" id="WP_232190214.1">
    <property type="nucleotide sequence ID" value="NZ_JAIOAP010000029.1"/>
</dbReference>
<proteinExistence type="predicted"/>
<evidence type="ECO:0000313" key="3">
    <source>
        <dbReference type="Proteomes" id="UP001493487"/>
    </source>
</evidence>
<keyword evidence="1" id="KW-0812">Transmembrane</keyword>
<name>A0ABV1L1V7_9BACL</name>
<evidence type="ECO:0000256" key="1">
    <source>
        <dbReference type="SAM" id="Phobius"/>
    </source>
</evidence>
<dbReference type="EMBL" id="JASKHM010000020">
    <property type="protein sequence ID" value="MEQ4486313.1"/>
    <property type="molecule type" value="Genomic_DNA"/>
</dbReference>